<feature type="signal peptide" evidence="1">
    <location>
        <begin position="1"/>
        <end position="17"/>
    </location>
</feature>
<keyword evidence="2" id="KW-1185">Reference proteome</keyword>
<evidence type="ECO:0000256" key="1">
    <source>
        <dbReference type="SAM" id="SignalP"/>
    </source>
</evidence>
<dbReference type="WBParaSite" id="HCON_00056910-00001">
    <property type="protein sequence ID" value="HCON_00056910-00001"/>
    <property type="gene ID" value="HCON_00056910"/>
</dbReference>
<reference evidence="3" key="1">
    <citation type="submission" date="2020-12" db="UniProtKB">
        <authorList>
            <consortium name="WormBaseParasite"/>
        </authorList>
    </citation>
    <scope>IDENTIFICATION</scope>
    <source>
        <strain evidence="3">MHco3</strain>
    </source>
</reference>
<organism evidence="2 3">
    <name type="scientific">Haemonchus contortus</name>
    <name type="common">Barber pole worm</name>
    <dbReference type="NCBI Taxonomy" id="6289"/>
    <lineage>
        <taxon>Eukaryota</taxon>
        <taxon>Metazoa</taxon>
        <taxon>Ecdysozoa</taxon>
        <taxon>Nematoda</taxon>
        <taxon>Chromadorea</taxon>
        <taxon>Rhabditida</taxon>
        <taxon>Rhabditina</taxon>
        <taxon>Rhabditomorpha</taxon>
        <taxon>Strongyloidea</taxon>
        <taxon>Trichostrongylidae</taxon>
        <taxon>Haemonchus</taxon>
    </lineage>
</organism>
<dbReference type="AlphaFoldDB" id="A0A7I5E7X8"/>
<proteinExistence type="predicted"/>
<dbReference type="OMA" id="RYSYFPY"/>
<evidence type="ECO:0000313" key="2">
    <source>
        <dbReference type="Proteomes" id="UP000025227"/>
    </source>
</evidence>
<keyword evidence="1" id="KW-0732">Signal</keyword>
<name>A0A7I5E7X8_HAECO</name>
<dbReference type="Proteomes" id="UP000025227">
    <property type="component" value="Unplaced"/>
</dbReference>
<protein>
    <submittedName>
        <fullName evidence="3">Uncharacterized protein</fullName>
    </submittedName>
</protein>
<feature type="chain" id="PRO_5029682309" evidence="1">
    <location>
        <begin position="18"/>
        <end position="268"/>
    </location>
</feature>
<dbReference type="OrthoDB" id="5833508at2759"/>
<evidence type="ECO:0000313" key="3">
    <source>
        <dbReference type="WBParaSite" id="HCON_00056910-00001"/>
    </source>
</evidence>
<accession>A0A7I5E7X8</accession>
<sequence length="268" mass="32122">MIIYVLFALMVVGVAQSDIPLTTKMDEITDEANDLIRNFSVSHNKYTPKIRTRLVRLVLRMIPVEKEIKQDNPELQEEFNGTVLLLEKNMRISYSKIRERISDLLGRFLTPALAPFALFNAPSQEQLQRALLKYDRSATFNNDVNYRPITRDSASDRQYFLTYPSRSTNYRSEYIPDTQYNTYRPLQTRYSYFPYNQYPEEYDPSGSERYYWPGYRQRSTYQEYQNVPSTTQWYWSQTPQAQLQPQRQQYYWVYPDGRVYGQYSNFRN</sequence>